<accession>A0A1I8FNV1</accession>
<keyword evidence="1" id="KW-1185">Reference proteome</keyword>
<dbReference type="AlphaFoldDB" id="A0A1I8FNV1"/>
<protein>
    <submittedName>
        <fullName evidence="2">BRCA-2_OB1 domain-containing protein</fullName>
    </submittedName>
</protein>
<sequence length="213" mass="22517">PAIVDLLLPRAGAQHSPCEQVRPDAPAGAESLRATPAWAAPRCCRLRHKRQPVSGPPVVEPGCIDVDESLTEGLPLAGLRAAAESSLQQQAESDSPSFSGFIGHICHVGLELRMRLQELADQGNGATRCRVWLRCRLRDAPQVPAHLSSLGPARDGNVRVVSAGWFYDTDGSVVNLRATHEECASRLVVSRVPGRLPAAGAPAVLLGVLAGPN</sequence>
<reference evidence="2" key="1">
    <citation type="submission" date="2016-11" db="UniProtKB">
        <authorList>
            <consortium name="WormBaseParasite"/>
        </authorList>
    </citation>
    <scope>IDENTIFICATION</scope>
</reference>
<name>A0A1I8FNV1_9PLAT</name>
<evidence type="ECO:0000313" key="2">
    <source>
        <dbReference type="WBParaSite" id="maker-unitig_42487-snap-gene-0.2-mRNA-1"/>
    </source>
</evidence>
<organism evidence="1 2">
    <name type="scientific">Macrostomum lignano</name>
    <dbReference type="NCBI Taxonomy" id="282301"/>
    <lineage>
        <taxon>Eukaryota</taxon>
        <taxon>Metazoa</taxon>
        <taxon>Spiralia</taxon>
        <taxon>Lophotrochozoa</taxon>
        <taxon>Platyhelminthes</taxon>
        <taxon>Rhabditophora</taxon>
        <taxon>Macrostomorpha</taxon>
        <taxon>Macrostomida</taxon>
        <taxon>Macrostomidae</taxon>
        <taxon>Macrostomum</taxon>
    </lineage>
</organism>
<proteinExistence type="predicted"/>
<dbReference type="Proteomes" id="UP000095280">
    <property type="component" value="Unplaced"/>
</dbReference>
<dbReference type="WBParaSite" id="maker-unitig_42487-snap-gene-0.2-mRNA-1">
    <property type="protein sequence ID" value="maker-unitig_42487-snap-gene-0.2-mRNA-1"/>
    <property type="gene ID" value="maker-unitig_42487-snap-gene-0.2"/>
</dbReference>
<evidence type="ECO:0000313" key="1">
    <source>
        <dbReference type="Proteomes" id="UP000095280"/>
    </source>
</evidence>